<organism evidence="2 3">
    <name type="scientific">Danaus chrysippus</name>
    <name type="common">African queen</name>
    <dbReference type="NCBI Taxonomy" id="151541"/>
    <lineage>
        <taxon>Eukaryota</taxon>
        <taxon>Metazoa</taxon>
        <taxon>Ecdysozoa</taxon>
        <taxon>Arthropoda</taxon>
        <taxon>Hexapoda</taxon>
        <taxon>Insecta</taxon>
        <taxon>Pterygota</taxon>
        <taxon>Neoptera</taxon>
        <taxon>Endopterygota</taxon>
        <taxon>Lepidoptera</taxon>
        <taxon>Glossata</taxon>
        <taxon>Ditrysia</taxon>
        <taxon>Papilionoidea</taxon>
        <taxon>Nymphalidae</taxon>
        <taxon>Danainae</taxon>
        <taxon>Danaini</taxon>
        <taxon>Danaina</taxon>
        <taxon>Danaus</taxon>
        <taxon>Anosia</taxon>
    </lineage>
</organism>
<evidence type="ECO:0000256" key="1">
    <source>
        <dbReference type="SAM" id="MobiDB-lite"/>
    </source>
</evidence>
<name>A0A8J2WF37_9NEOP</name>
<evidence type="ECO:0000313" key="3">
    <source>
        <dbReference type="Proteomes" id="UP000789524"/>
    </source>
</evidence>
<gene>
    <name evidence="2" type="ORF">DCHRY22_LOCUS15552</name>
</gene>
<feature type="region of interest" description="Disordered" evidence="1">
    <location>
        <begin position="84"/>
        <end position="106"/>
    </location>
</feature>
<accession>A0A8J2WF37</accession>
<dbReference type="AlphaFoldDB" id="A0A8J2WF37"/>
<comment type="caution">
    <text evidence="2">The sequence shown here is derived from an EMBL/GenBank/DDBJ whole genome shotgun (WGS) entry which is preliminary data.</text>
</comment>
<sequence>MVARDKLGAKWREDGDKWHRADSSRWSIPPPTTRNNETTPTLMHQAILVFSCVTHECRLSPPVGCLARECERETSRCKLRNSRRWLGEPPAPAPRPPATCEEVTFT</sequence>
<reference evidence="2" key="1">
    <citation type="submission" date="2021-09" db="EMBL/GenBank/DDBJ databases">
        <authorList>
            <person name="Martin H S."/>
        </authorList>
    </citation>
    <scope>NUCLEOTIDE SEQUENCE</scope>
</reference>
<dbReference type="Proteomes" id="UP000789524">
    <property type="component" value="Unassembled WGS sequence"/>
</dbReference>
<feature type="region of interest" description="Disordered" evidence="1">
    <location>
        <begin position="15"/>
        <end position="39"/>
    </location>
</feature>
<protein>
    <submittedName>
        <fullName evidence="2">(African queen) hypothetical protein</fullName>
    </submittedName>
</protein>
<keyword evidence="3" id="KW-1185">Reference proteome</keyword>
<evidence type="ECO:0000313" key="2">
    <source>
        <dbReference type="EMBL" id="CAG9585059.1"/>
    </source>
</evidence>
<proteinExistence type="predicted"/>
<dbReference type="EMBL" id="CAKASE010000083">
    <property type="protein sequence ID" value="CAG9585059.1"/>
    <property type="molecule type" value="Genomic_DNA"/>
</dbReference>